<dbReference type="Proteomes" id="UP000694843">
    <property type="component" value="Unplaced"/>
</dbReference>
<name>A0A8B7PAQ3_HYAAZ</name>
<protein>
    <submittedName>
        <fullName evidence="3">Keratin-associated protein 5-5-like</fullName>
    </submittedName>
</protein>
<dbReference type="AlphaFoldDB" id="A0A8B7PAQ3"/>
<evidence type="ECO:0000256" key="1">
    <source>
        <dbReference type="SAM" id="Phobius"/>
    </source>
</evidence>
<dbReference type="KEGG" id="hazt:108679163"/>
<sequence>MISYQSSDDNEVKKVANFSDWPLAAFICLGIALYLILLVIVLLVRRCVVRKTGCSAACCTGGDSCSRLGLACAETCAPPPACVACAQNKTTCCTAPTCGCTDACTAIDQWCSGGGWCTGGGWCSGGDWCSGGGWCTDKNWCSGNGWCTGKDWCSVVECTSLDCLCCEITCKGKPAPSA</sequence>
<keyword evidence="1" id="KW-0472">Membrane</keyword>
<dbReference type="OrthoDB" id="6365775at2759"/>
<feature type="transmembrane region" description="Helical" evidence="1">
    <location>
        <begin position="23"/>
        <end position="44"/>
    </location>
</feature>
<reference evidence="3" key="1">
    <citation type="submission" date="2025-08" db="UniProtKB">
        <authorList>
            <consortium name="RefSeq"/>
        </authorList>
    </citation>
    <scope>IDENTIFICATION</scope>
    <source>
        <tissue evidence="3">Whole organism</tissue>
    </source>
</reference>
<keyword evidence="1" id="KW-1133">Transmembrane helix</keyword>
<keyword evidence="2" id="KW-1185">Reference proteome</keyword>
<proteinExistence type="predicted"/>
<dbReference type="RefSeq" id="XP_018023239.1">
    <property type="nucleotide sequence ID" value="XM_018167750.2"/>
</dbReference>
<organism evidence="2 3">
    <name type="scientific">Hyalella azteca</name>
    <name type="common">Amphipod</name>
    <dbReference type="NCBI Taxonomy" id="294128"/>
    <lineage>
        <taxon>Eukaryota</taxon>
        <taxon>Metazoa</taxon>
        <taxon>Ecdysozoa</taxon>
        <taxon>Arthropoda</taxon>
        <taxon>Crustacea</taxon>
        <taxon>Multicrustacea</taxon>
        <taxon>Malacostraca</taxon>
        <taxon>Eumalacostraca</taxon>
        <taxon>Peracarida</taxon>
        <taxon>Amphipoda</taxon>
        <taxon>Senticaudata</taxon>
        <taxon>Talitrida</taxon>
        <taxon>Talitroidea</taxon>
        <taxon>Hyalellidae</taxon>
        <taxon>Hyalella</taxon>
    </lineage>
</organism>
<evidence type="ECO:0000313" key="2">
    <source>
        <dbReference type="Proteomes" id="UP000694843"/>
    </source>
</evidence>
<gene>
    <name evidence="3" type="primary">LOC108679163</name>
</gene>
<keyword evidence="1" id="KW-0812">Transmembrane</keyword>
<accession>A0A8B7PAQ3</accession>
<evidence type="ECO:0000313" key="3">
    <source>
        <dbReference type="RefSeq" id="XP_018023239.1"/>
    </source>
</evidence>
<dbReference type="GeneID" id="108679163"/>